<name>A0AA87WG45_9BRAD</name>
<evidence type="ECO:0000313" key="2">
    <source>
        <dbReference type="Proteomes" id="UP000625079"/>
    </source>
</evidence>
<proteinExistence type="predicted"/>
<dbReference type="AlphaFoldDB" id="A0AA87WG45"/>
<protein>
    <submittedName>
        <fullName evidence="1">Uncharacterized protein</fullName>
    </submittedName>
</protein>
<reference evidence="1" key="2">
    <citation type="submission" date="2022-12" db="EMBL/GenBank/DDBJ databases">
        <authorList>
            <person name="Sun Q."/>
            <person name="Zhou Y."/>
        </authorList>
    </citation>
    <scope>NUCLEOTIDE SEQUENCE</scope>
    <source>
        <strain evidence="1">CGMCC 1.15034</strain>
    </source>
</reference>
<dbReference type="AntiFam" id="ANF00239">
    <property type="entry name" value="Shadow ORF (opposite y4bM)"/>
</dbReference>
<gene>
    <name evidence="1" type="ORF">GCM10010987_77500</name>
</gene>
<reference evidence="1" key="1">
    <citation type="journal article" date="2014" name="Int. J. Syst. Evol. Microbiol.">
        <title>Complete genome sequence of Corynebacterium casei LMG S-19264T (=DSM 44701T), isolated from a smear-ripened cheese.</title>
        <authorList>
            <consortium name="US DOE Joint Genome Institute (JGI-PGF)"/>
            <person name="Walter F."/>
            <person name="Albersmeier A."/>
            <person name="Kalinowski J."/>
            <person name="Ruckert C."/>
        </authorList>
    </citation>
    <scope>NUCLEOTIDE SEQUENCE</scope>
    <source>
        <strain evidence="1">CGMCC 1.15034</strain>
    </source>
</reference>
<dbReference type="EMBL" id="BMHC01000038">
    <property type="protein sequence ID" value="GGI34054.1"/>
    <property type="molecule type" value="Genomic_DNA"/>
</dbReference>
<comment type="caution">
    <text evidence="1">The sequence shown here is derived from an EMBL/GenBank/DDBJ whole genome shotgun (WGS) entry which is preliminary data.</text>
</comment>
<organism evidence="1 2">
    <name type="scientific">Bradyrhizobium guangdongense</name>
    <dbReference type="NCBI Taxonomy" id="1325090"/>
    <lineage>
        <taxon>Bacteria</taxon>
        <taxon>Pseudomonadati</taxon>
        <taxon>Pseudomonadota</taxon>
        <taxon>Alphaproteobacteria</taxon>
        <taxon>Hyphomicrobiales</taxon>
        <taxon>Nitrobacteraceae</taxon>
        <taxon>Bradyrhizobium</taxon>
    </lineage>
</organism>
<accession>A0AA87WG45</accession>
<sequence length="89" mass="9475">MVVDPLPFDQHRQQAAVEAARGAIVDVLDAGLLAQLGVLQPLRQPLVASQRRFAFEQEREPFGVAEACGLAAGFDVGEGAFAMPCRPSV</sequence>
<evidence type="ECO:0000313" key="1">
    <source>
        <dbReference type="EMBL" id="GGI34054.1"/>
    </source>
</evidence>
<dbReference type="Proteomes" id="UP000625079">
    <property type="component" value="Unassembled WGS sequence"/>
</dbReference>